<evidence type="ECO:0000313" key="1">
    <source>
        <dbReference type="EMBL" id="QJA96177.1"/>
    </source>
</evidence>
<accession>A0A6M3LLA6</accession>
<gene>
    <name evidence="1" type="ORF">MM415B04904_0002</name>
</gene>
<name>A0A6M3LLA6_9ZZZZ</name>
<dbReference type="EMBL" id="MT143377">
    <property type="protein sequence ID" value="QJA96177.1"/>
    <property type="molecule type" value="Genomic_DNA"/>
</dbReference>
<dbReference type="AlphaFoldDB" id="A0A6M3LLA6"/>
<reference evidence="1" key="1">
    <citation type="submission" date="2020-03" db="EMBL/GenBank/DDBJ databases">
        <title>The deep terrestrial virosphere.</title>
        <authorList>
            <person name="Holmfeldt K."/>
            <person name="Nilsson E."/>
            <person name="Simone D."/>
            <person name="Lopez-Fernandez M."/>
            <person name="Wu X."/>
            <person name="de Brujin I."/>
            <person name="Lundin D."/>
            <person name="Andersson A."/>
            <person name="Bertilsson S."/>
            <person name="Dopson M."/>
        </authorList>
    </citation>
    <scope>NUCLEOTIDE SEQUENCE</scope>
    <source>
        <strain evidence="1">MM415B04904</strain>
    </source>
</reference>
<organism evidence="1">
    <name type="scientific">viral metagenome</name>
    <dbReference type="NCBI Taxonomy" id="1070528"/>
    <lineage>
        <taxon>unclassified sequences</taxon>
        <taxon>metagenomes</taxon>
        <taxon>organismal metagenomes</taxon>
    </lineage>
</organism>
<sequence length="733" mass="79863">MTVLADREVLLGTVRFPLVSRVLKTETRESQGDKKYWYLLHNLTKGMGKLERKSNADDGFLWWNECDTDHTGHVIPPPPGTAISSYSTWTSPTGVTDAAADWINDAQAYDGNTGTAAQTSVLVAVNTWSEYLVLTIASTNVKAVRVWGVVDLSENPTTDEMDVDVYYGGAWVDVYSGTFQLAQYNIFGLGGTRAVTSVRVRLKNTGTTTNTCSVYEVGLLTATADADAISTLTFAHFDSNLYCGRNTKLYRLDSSSGDAYIEVKSGFAANIQQIISTVTTKLAILLGDADELWYMDATEVFVETDEIGAYRGIDWNGRFNWINSTGSQLSYCTAFAAVLVETDNGSITETVTINGLDVYQDSTGDSCIYARTTIGVWAHDTATPKFYKINVELPSHTSTALAGLSADGYYISQGLQLIKYTTGNYDAAIDTKYGLDALDGVPSEMNAHIVALIRGIGFTYILMDSTKIGTSGYSWVAKRNEITNAWSCLWKESAANKAMHSGIVSDVYARRLWFDSGNVIYYIPVPTTNLFPKLVSGSTFKTGVILISSWFEADSSTLSKLATELISYAMAVTTTETVALDYRTDRTNTDLATGWTTLVTLDTTGEAGRVATAFASSVGAEFKSIQFKVTLACSPNTDAPDLQALDLAYFDNVNVKHAFKFAVSTVEYYKNNSPRQLETAIQTAVDTGTLLAFSYRDGTATSDTYYVRVRRAPGATGTGKDYAGVWTIEAIEP</sequence>
<proteinExistence type="predicted"/>
<protein>
    <submittedName>
        <fullName evidence="1">Uncharacterized protein</fullName>
    </submittedName>
</protein>